<dbReference type="Pfam" id="PF00581">
    <property type="entry name" value="Rhodanese"/>
    <property type="match status" value="1"/>
</dbReference>
<dbReference type="SUPFAM" id="SSF52821">
    <property type="entry name" value="Rhodanese/Cell cycle control phosphatase"/>
    <property type="match status" value="1"/>
</dbReference>
<protein>
    <recommendedName>
        <fullName evidence="1">Rhodanese domain-containing protein</fullName>
    </recommendedName>
</protein>
<dbReference type="PANTHER" id="PTHR43031">
    <property type="entry name" value="FAD-DEPENDENT OXIDOREDUCTASE"/>
    <property type="match status" value="1"/>
</dbReference>
<name>A0A6N6VZ66_9BACT</name>
<keyword evidence="3" id="KW-1185">Reference proteome</keyword>
<feature type="domain" description="Rhodanese" evidence="1">
    <location>
        <begin position="86"/>
        <end position="174"/>
    </location>
</feature>
<reference evidence="2 3" key="1">
    <citation type="submission" date="2019-10" db="EMBL/GenBank/DDBJ databases">
        <title>New species of Slilvanegrellaceae.</title>
        <authorList>
            <person name="Pitt A."/>
            <person name="Hahn M.W."/>
        </authorList>
    </citation>
    <scope>NUCLEOTIDE SEQUENCE [LARGE SCALE GENOMIC DNA]</scope>
    <source>
        <strain evidence="2 3">SP-Ram-0.45-NSY-1</strain>
    </source>
</reference>
<dbReference type="InterPro" id="IPR036873">
    <property type="entry name" value="Rhodanese-like_dom_sf"/>
</dbReference>
<dbReference type="InterPro" id="IPR050229">
    <property type="entry name" value="GlpE_sulfurtransferase"/>
</dbReference>
<proteinExistence type="predicted"/>
<dbReference type="InterPro" id="IPR038062">
    <property type="entry name" value="ScdA-like_N_sf"/>
</dbReference>
<comment type="caution">
    <text evidence="2">The sequence shown here is derived from an EMBL/GenBank/DDBJ whole genome shotgun (WGS) entry which is preliminary data.</text>
</comment>
<dbReference type="InterPro" id="IPR001763">
    <property type="entry name" value="Rhodanese-like_dom"/>
</dbReference>
<evidence type="ECO:0000259" key="1">
    <source>
        <dbReference type="PROSITE" id="PS50206"/>
    </source>
</evidence>
<dbReference type="OrthoDB" id="9811849at2"/>
<dbReference type="SMART" id="SM00450">
    <property type="entry name" value="RHOD"/>
    <property type="match status" value="1"/>
</dbReference>
<dbReference type="EMBL" id="WFLM01000002">
    <property type="protein sequence ID" value="KAB8039758.1"/>
    <property type="molecule type" value="Genomic_DNA"/>
</dbReference>
<dbReference type="RefSeq" id="WP_153419224.1">
    <property type="nucleotide sequence ID" value="NZ_WFLM01000002.1"/>
</dbReference>
<dbReference type="AlphaFoldDB" id="A0A6N6VZ66"/>
<dbReference type="Gene3D" id="1.10.3910.10">
    <property type="entry name" value="SP0561-like"/>
    <property type="match status" value="1"/>
</dbReference>
<evidence type="ECO:0000313" key="2">
    <source>
        <dbReference type="EMBL" id="KAB8039758.1"/>
    </source>
</evidence>
<accession>A0A6N6VZ66</accession>
<gene>
    <name evidence="2" type="ORF">GCL60_05705</name>
</gene>
<dbReference type="Gene3D" id="3.40.250.10">
    <property type="entry name" value="Rhodanese-like domain"/>
    <property type="match status" value="1"/>
</dbReference>
<evidence type="ECO:0000313" key="3">
    <source>
        <dbReference type="Proteomes" id="UP000437748"/>
    </source>
</evidence>
<dbReference type="Proteomes" id="UP000437748">
    <property type="component" value="Unassembled WGS sequence"/>
</dbReference>
<organism evidence="2 3">
    <name type="scientific">Silvanigrella paludirubra</name>
    <dbReference type="NCBI Taxonomy" id="2499159"/>
    <lineage>
        <taxon>Bacteria</taxon>
        <taxon>Pseudomonadati</taxon>
        <taxon>Bdellovibrionota</taxon>
        <taxon>Oligoflexia</taxon>
        <taxon>Silvanigrellales</taxon>
        <taxon>Silvanigrellaceae</taxon>
        <taxon>Silvanigrella</taxon>
    </lineage>
</organism>
<dbReference type="PANTHER" id="PTHR43031:SF17">
    <property type="entry name" value="SULFURTRANSFERASE YTWF-RELATED"/>
    <property type="match status" value="1"/>
</dbReference>
<dbReference type="PROSITE" id="PS50206">
    <property type="entry name" value="RHODANESE_3"/>
    <property type="match status" value="1"/>
</dbReference>
<sequence length="176" mass="19781">METVFCLSSTMKEVETRFPFARSLLHSKFHVGGCASCGYESNETIEQVAVKHSKDAHAMVSTLNAGVEDMQKSEITVSEFSEMQKRNAKTLILDVREDWEYEIAKIPNSVLLTEKNFDENVEKSRLVECVIVVCHHGLRSMNATLYLRENGVANARSLQGGIDAYSSKLDNSIPRY</sequence>